<name>A0A1M4TRI1_9BACE</name>
<dbReference type="Proteomes" id="UP000184436">
    <property type="component" value="Unassembled WGS sequence"/>
</dbReference>
<feature type="coiled-coil region" evidence="1">
    <location>
        <begin position="268"/>
        <end position="302"/>
    </location>
</feature>
<protein>
    <submittedName>
        <fullName evidence="2">Uncharacterized protein</fullName>
    </submittedName>
</protein>
<sequence>MAKLEGIIYKTFNHYVVLRGFAPIKDLAAISHKPDSYQRNALDNHKKEIVEFLANGEYKYFPEITLACRVHDYENFARNIGIDNAVDRDDAQFVPGLKVLSERLPYEGYRARHAYLIKRTNTELVRVDGNHRLEPFDSPADSVWTETNADINELKKLIVPFTVIFSAEEQADKFEAGIFHNINFKQEPLRQEASLKIIHDLNVFDDKENLGKEYPIALRLIEQVKSGRYNAIPWLRVNDSIDQDYYRTACLRIVQLINKFIPEIKEAYEEEQKRLPGTQAKYEELDSQLVKLQTLHDQLVEKLDDFKFRSNYDVTSSEYRTLEKDVYGYSLQVRDLQNQYNGAKYSLEVRKSQLKTYQSFLDKVQDANTIEQALNIVGREYEQFEGNEYGNIAFLCAMVFYALLDKNRLKSFVYWAKQNGINKIVDADDLSNDGSENLVNMFERIHQTKRNEIFISMQFGDSQSELIYEKIVRAVETFNAKHRNITLNPRPIRIDRTIESSTFSIQDKILEAIQSCSLIIADLSSANINVYHEIGYAMGVAQSHNMIPNMILLYKEDTDHNKERKDMDKFIGFNLRNLSQLRFKDYSQLVDGLVERLEKHYGV</sequence>
<dbReference type="RefSeq" id="WP_025073644.1">
    <property type="nucleotide sequence ID" value="NZ_FQVD01000002.1"/>
</dbReference>
<reference evidence="2 3" key="1">
    <citation type="submission" date="2016-11" db="EMBL/GenBank/DDBJ databases">
        <authorList>
            <person name="Jaros S."/>
            <person name="Januszkiewicz K."/>
            <person name="Wedrychowicz H."/>
        </authorList>
    </citation>
    <scope>NUCLEOTIDE SEQUENCE [LARGE SCALE GENOMIC DNA]</scope>
    <source>
        <strain evidence="2 3">DSM 26883</strain>
    </source>
</reference>
<proteinExistence type="predicted"/>
<gene>
    <name evidence="2" type="ORF">SAMN05444349_102219</name>
</gene>
<dbReference type="STRING" id="871325.SAMN05444349_102219"/>
<keyword evidence="1" id="KW-0175">Coiled coil</keyword>
<dbReference type="OrthoDB" id="9816036at2"/>
<accession>A0A1M4TRI1</accession>
<dbReference type="AlphaFoldDB" id="A0A1M4TRI1"/>
<keyword evidence="3" id="KW-1185">Reference proteome</keyword>
<dbReference type="Gene3D" id="1.10.287.1490">
    <property type="match status" value="1"/>
</dbReference>
<dbReference type="EMBL" id="FQVD01000002">
    <property type="protein sequence ID" value="SHE47072.1"/>
    <property type="molecule type" value="Genomic_DNA"/>
</dbReference>
<evidence type="ECO:0000256" key="1">
    <source>
        <dbReference type="SAM" id="Coils"/>
    </source>
</evidence>
<organism evidence="2 3">
    <name type="scientific">Bacteroides faecichinchillae</name>
    <dbReference type="NCBI Taxonomy" id="871325"/>
    <lineage>
        <taxon>Bacteria</taxon>
        <taxon>Pseudomonadati</taxon>
        <taxon>Bacteroidota</taxon>
        <taxon>Bacteroidia</taxon>
        <taxon>Bacteroidales</taxon>
        <taxon>Bacteroidaceae</taxon>
        <taxon>Bacteroides</taxon>
    </lineage>
</organism>
<evidence type="ECO:0000313" key="3">
    <source>
        <dbReference type="Proteomes" id="UP000184436"/>
    </source>
</evidence>
<dbReference type="Gene3D" id="3.40.50.450">
    <property type="match status" value="1"/>
</dbReference>
<evidence type="ECO:0000313" key="2">
    <source>
        <dbReference type="EMBL" id="SHE47072.1"/>
    </source>
</evidence>